<dbReference type="KEGG" id="ppsc:EHS13_10595"/>
<dbReference type="OrthoDB" id="2084665at2"/>
<dbReference type="RefSeq" id="WP_155700319.1">
    <property type="nucleotide sequence ID" value="NZ_CP034235.1"/>
</dbReference>
<evidence type="ECO:0008006" key="3">
    <source>
        <dbReference type="Google" id="ProtNLM"/>
    </source>
</evidence>
<evidence type="ECO:0000313" key="2">
    <source>
        <dbReference type="Proteomes" id="UP000426246"/>
    </source>
</evidence>
<dbReference type="AlphaFoldDB" id="A0A6B8RIB6"/>
<gene>
    <name evidence="1" type="ORF">EHS13_10595</name>
</gene>
<evidence type="ECO:0000313" key="1">
    <source>
        <dbReference type="EMBL" id="QGQ95302.1"/>
    </source>
</evidence>
<accession>A0A6B8RIB6</accession>
<name>A0A6B8RIB6_9BACL</name>
<keyword evidence="2" id="KW-1185">Reference proteome</keyword>
<dbReference type="Proteomes" id="UP000426246">
    <property type="component" value="Chromosome"/>
</dbReference>
<proteinExistence type="predicted"/>
<reference evidence="2" key="1">
    <citation type="submission" date="2018-11" db="EMBL/GenBank/DDBJ databases">
        <title>Complete genome sequence of Paenibacillus sp. ML311-T8.</title>
        <authorList>
            <person name="Nam Y.-D."/>
            <person name="Kang J."/>
            <person name="Chung W.-H."/>
            <person name="Park Y.S."/>
        </authorList>
    </citation>
    <scope>NUCLEOTIDE SEQUENCE [LARGE SCALE GENOMIC DNA]</scope>
    <source>
        <strain evidence="2">ML311-T8</strain>
    </source>
</reference>
<organism evidence="1 2">
    <name type="scientific">Paenibacillus psychroresistens</name>
    <dbReference type="NCBI Taxonomy" id="1778678"/>
    <lineage>
        <taxon>Bacteria</taxon>
        <taxon>Bacillati</taxon>
        <taxon>Bacillota</taxon>
        <taxon>Bacilli</taxon>
        <taxon>Bacillales</taxon>
        <taxon>Paenibacillaceae</taxon>
        <taxon>Paenibacillus</taxon>
    </lineage>
</organism>
<sequence length="90" mass="10500">MKIKSKNVTFTLPPELVDRYKFFAQQNLIPSVNAGVKEALEEYSIKLEKEILKDEMKKAANDPLFMSDLKECTNDFDAIEEDLNKEQNEW</sequence>
<protein>
    <recommendedName>
        <fullName evidence="3">CopG family transcriptional regulator</fullName>
    </recommendedName>
</protein>
<dbReference type="EMBL" id="CP034235">
    <property type="protein sequence ID" value="QGQ95302.1"/>
    <property type="molecule type" value="Genomic_DNA"/>
</dbReference>